<dbReference type="KEGG" id="adu:127745444"/>
<evidence type="ECO:0000313" key="3">
    <source>
        <dbReference type="RefSeq" id="XP_052114115.1"/>
    </source>
</evidence>
<proteinExistence type="predicted"/>
<evidence type="ECO:0000313" key="2">
    <source>
        <dbReference type="Proteomes" id="UP000515211"/>
    </source>
</evidence>
<feature type="compositionally biased region" description="Pro residues" evidence="1">
    <location>
        <begin position="30"/>
        <end position="74"/>
    </location>
</feature>
<accession>A0A9C6THI8</accession>
<dbReference type="GeneID" id="127745444"/>
<feature type="compositionally biased region" description="Low complexity" evidence="1">
    <location>
        <begin position="20"/>
        <end position="29"/>
    </location>
</feature>
<organism evidence="2 3">
    <name type="scientific">Arachis duranensis</name>
    <name type="common">Wild peanut</name>
    <dbReference type="NCBI Taxonomy" id="130453"/>
    <lineage>
        <taxon>Eukaryota</taxon>
        <taxon>Viridiplantae</taxon>
        <taxon>Streptophyta</taxon>
        <taxon>Embryophyta</taxon>
        <taxon>Tracheophyta</taxon>
        <taxon>Spermatophyta</taxon>
        <taxon>Magnoliopsida</taxon>
        <taxon>eudicotyledons</taxon>
        <taxon>Gunneridae</taxon>
        <taxon>Pentapetalae</taxon>
        <taxon>rosids</taxon>
        <taxon>fabids</taxon>
        <taxon>Fabales</taxon>
        <taxon>Fabaceae</taxon>
        <taxon>Papilionoideae</taxon>
        <taxon>50 kb inversion clade</taxon>
        <taxon>dalbergioids sensu lato</taxon>
        <taxon>Dalbergieae</taxon>
        <taxon>Pterocarpus clade</taxon>
        <taxon>Arachis</taxon>
    </lineage>
</organism>
<feature type="region of interest" description="Disordered" evidence="1">
    <location>
        <begin position="13"/>
        <end position="124"/>
    </location>
</feature>
<protein>
    <submittedName>
        <fullName evidence="3">Protein TRACHEARY ELEMENT DIFFERENTIATION-RELATED 7A-like</fullName>
    </submittedName>
</protein>
<dbReference type="AlphaFoldDB" id="A0A9C6THI8"/>
<dbReference type="Proteomes" id="UP000515211">
    <property type="component" value="Chromosome 3"/>
</dbReference>
<name>A0A9C6THI8_ARADU</name>
<gene>
    <name evidence="3" type="primary">LOC127745444</name>
</gene>
<feature type="compositionally biased region" description="Low complexity" evidence="1">
    <location>
        <begin position="101"/>
        <end position="114"/>
    </location>
</feature>
<reference evidence="2" key="1">
    <citation type="journal article" date="2016" name="Nat. Genet.">
        <title>The genome sequences of Arachis duranensis and Arachis ipaensis, the diploid ancestors of cultivated peanut.</title>
        <authorList>
            <person name="Bertioli D.J."/>
            <person name="Cannon S.B."/>
            <person name="Froenicke L."/>
            <person name="Huang G."/>
            <person name="Farmer A.D."/>
            <person name="Cannon E.K."/>
            <person name="Liu X."/>
            <person name="Gao D."/>
            <person name="Clevenger J."/>
            <person name="Dash S."/>
            <person name="Ren L."/>
            <person name="Moretzsohn M.C."/>
            <person name="Shirasawa K."/>
            <person name="Huang W."/>
            <person name="Vidigal B."/>
            <person name="Abernathy B."/>
            <person name="Chu Y."/>
            <person name="Niederhuth C.E."/>
            <person name="Umale P."/>
            <person name="Araujo A.C."/>
            <person name="Kozik A."/>
            <person name="Kim K.D."/>
            <person name="Burow M.D."/>
            <person name="Varshney R.K."/>
            <person name="Wang X."/>
            <person name="Zhang X."/>
            <person name="Barkley N."/>
            <person name="Guimaraes P.M."/>
            <person name="Isobe S."/>
            <person name="Guo B."/>
            <person name="Liao B."/>
            <person name="Stalker H.T."/>
            <person name="Schmitz R.J."/>
            <person name="Scheffler B.E."/>
            <person name="Leal-Bertioli S.C."/>
            <person name="Xun X."/>
            <person name="Jackson S.A."/>
            <person name="Michelmore R."/>
            <person name="Ozias-Akins P."/>
        </authorList>
    </citation>
    <scope>NUCLEOTIDE SEQUENCE [LARGE SCALE GENOMIC DNA]</scope>
    <source>
        <strain evidence="2">cv. V14167</strain>
    </source>
</reference>
<keyword evidence="2" id="KW-1185">Reference proteome</keyword>
<evidence type="ECO:0000256" key="1">
    <source>
        <dbReference type="SAM" id="MobiDB-lite"/>
    </source>
</evidence>
<dbReference type="RefSeq" id="XP_052114115.1">
    <property type="nucleotide sequence ID" value="XM_052258155.1"/>
</dbReference>
<sequence length="137" mass="14555">MLTWPPYFSDLANYPQTLIPSSPTQTLLPSPSPSQPSPFPLPPHCSPSPTHTPPPSPFPNADSPFPPSTPPQLPQVPKTRCVNPFRRTSPPSSPLHTSQDTAATQPQANAAASADGFHSSLAGSTDLAVQLKTLLRF</sequence>
<reference evidence="3" key="2">
    <citation type="submission" date="2025-08" db="UniProtKB">
        <authorList>
            <consortium name="RefSeq"/>
        </authorList>
    </citation>
    <scope>IDENTIFICATION</scope>
    <source>
        <tissue evidence="3">Whole plant</tissue>
    </source>
</reference>